<reference evidence="1 2" key="1">
    <citation type="submission" date="2024-01" db="EMBL/GenBank/DDBJ databases">
        <title>Pedobacter sp. nov., isolated from fresh soil.</title>
        <authorList>
            <person name="Le N.T.T."/>
        </authorList>
    </citation>
    <scope>NUCLEOTIDE SEQUENCE [LARGE SCALE GENOMIC DNA]</scope>
    <source>
        <strain evidence="1 2">KR3-3</strain>
    </source>
</reference>
<name>A0ABU7I3U8_9SPHI</name>
<accession>A0ABU7I3U8</accession>
<protein>
    <recommendedName>
        <fullName evidence="3">GNAT family N-acetyltransferase</fullName>
    </recommendedName>
</protein>
<evidence type="ECO:0000313" key="1">
    <source>
        <dbReference type="EMBL" id="MEE1944125.1"/>
    </source>
</evidence>
<dbReference type="Proteomes" id="UP001336835">
    <property type="component" value="Unassembled WGS sequence"/>
</dbReference>
<comment type="caution">
    <text evidence="1">The sequence shown here is derived from an EMBL/GenBank/DDBJ whole genome shotgun (WGS) entry which is preliminary data.</text>
</comment>
<evidence type="ECO:0000313" key="2">
    <source>
        <dbReference type="Proteomes" id="UP001336835"/>
    </source>
</evidence>
<dbReference type="EMBL" id="JAZDQT010000001">
    <property type="protein sequence ID" value="MEE1944125.1"/>
    <property type="molecule type" value="Genomic_DNA"/>
</dbReference>
<gene>
    <name evidence="1" type="ORF">VRU48_03330</name>
</gene>
<sequence length="280" mass="32472">MGLNPFWQEDVFLTVQAFQHDIKWLHPAPYCILQCNGQFFIHLVSLTNQFEPEELIALQLQYQQEGKQLVHLWEDVWLARRAQVLMRIKSFLGLNQTYHGRQVQIVEIDSKTAQRFLDAHHLQGYINAKYHYGLTYHDELLAVASFSGARAMKSKGADYQSAELVRFASANGLTIAGGLSKLIKHFTKQLQLNDLMTYADRDWSLGKGYDKLGFSYANETEPAYLYVHSSTLVRYFPHRLPAKILLDFEAQKDINLDDFLAFHGYVKLFNTGNLKYYLYF</sequence>
<keyword evidence="2" id="KW-1185">Reference proteome</keyword>
<evidence type="ECO:0008006" key="3">
    <source>
        <dbReference type="Google" id="ProtNLM"/>
    </source>
</evidence>
<organism evidence="1 2">
    <name type="scientific">Pedobacter albus</name>
    <dbReference type="NCBI Taxonomy" id="3113905"/>
    <lineage>
        <taxon>Bacteria</taxon>
        <taxon>Pseudomonadati</taxon>
        <taxon>Bacteroidota</taxon>
        <taxon>Sphingobacteriia</taxon>
        <taxon>Sphingobacteriales</taxon>
        <taxon>Sphingobacteriaceae</taxon>
        <taxon>Pedobacter</taxon>
    </lineage>
</organism>
<dbReference type="RefSeq" id="WP_330106501.1">
    <property type="nucleotide sequence ID" value="NZ_JAZDQT010000001.1"/>
</dbReference>
<proteinExistence type="predicted"/>